<dbReference type="InterPro" id="IPR004855">
    <property type="entry name" value="TFIIA_asu/bsu"/>
</dbReference>
<dbReference type="AlphaFoldDB" id="A0A5A7PZ34"/>
<comment type="similarity">
    <text evidence="2">Belongs to the TFIIA subunit 1 family.</text>
</comment>
<accession>A0A5A7PZ34</accession>
<dbReference type="Pfam" id="PF03153">
    <property type="entry name" value="TFIIA"/>
    <property type="match status" value="1"/>
</dbReference>
<keyword evidence="6" id="KW-1185">Reference proteome</keyword>
<dbReference type="PANTHER" id="PTHR12694:SF8">
    <property type="entry name" value="TRANSCRIPTION INITIATION FACTOR IIA SUBUNIT 1"/>
    <property type="match status" value="1"/>
</dbReference>
<reference evidence="6" key="1">
    <citation type="journal article" date="2019" name="Curr. Biol.">
        <title>Genome Sequence of Striga asiatica Provides Insight into the Evolution of Plant Parasitism.</title>
        <authorList>
            <person name="Yoshida S."/>
            <person name="Kim S."/>
            <person name="Wafula E.K."/>
            <person name="Tanskanen J."/>
            <person name="Kim Y.M."/>
            <person name="Honaas L."/>
            <person name="Yang Z."/>
            <person name="Spallek T."/>
            <person name="Conn C.E."/>
            <person name="Ichihashi Y."/>
            <person name="Cheong K."/>
            <person name="Cui S."/>
            <person name="Der J.P."/>
            <person name="Gundlach H."/>
            <person name="Jiao Y."/>
            <person name="Hori C."/>
            <person name="Ishida J.K."/>
            <person name="Kasahara H."/>
            <person name="Kiba T."/>
            <person name="Kim M.S."/>
            <person name="Koo N."/>
            <person name="Laohavisit A."/>
            <person name="Lee Y.H."/>
            <person name="Lumba S."/>
            <person name="McCourt P."/>
            <person name="Mortimer J.C."/>
            <person name="Mutuku J.M."/>
            <person name="Nomura T."/>
            <person name="Sasaki-Sekimoto Y."/>
            <person name="Seto Y."/>
            <person name="Wang Y."/>
            <person name="Wakatake T."/>
            <person name="Sakakibara H."/>
            <person name="Demura T."/>
            <person name="Yamaguchi S."/>
            <person name="Yoneyama K."/>
            <person name="Manabe R.I."/>
            <person name="Nelson D.C."/>
            <person name="Schulman A.H."/>
            <person name="Timko M.P."/>
            <person name="dePamphilis C.W."/>
            <person name="Choi D."/>
            <person name="Shirasu K."/>
        </authorList>
    </citation>
    <scope>NUCLEOTIDE SEQUENCE [LARGE SCALE GENOMIC DNA]</scope>
    <source>
        <strain evidence="6">cv. UVA1</strain>
    </source>
</reference>
<comment type="subcellular location">
    <subcellularLocation>
        <location evidence="1">Nucleus</location>
    </subcellularLocation>
</comment>
<dbReference type="Gene3D" id="2.30.18.10">
    <property type="entry name" value="Transcription factor IIA (TFIIA), beta-barrel domain"/>
    <property type="match status" value="1"/>
</dbReference>
<evidence type="ECO:0000256" key="3">
    <source>
        <dbReference type="ARBA" id="ARBA00023163"/>
    </source>
</evidence>
<dbReference type="EMBL" id="BKCP01005405">
    <property type="protein sequence ID" value="GER37891.1"/>
    <property type="molecule type" value="Genomic_DNA"/>
</dbReference>
<dbReference type="FunFam" id="2.30.18.10:FF:000005">
    <property type="entry name" value="transcription initiation factor IIA large subunit"/>
    <property type="match status" value="1"/>
</dbReference>
<name>A0A5A7PZ34_STRAF</name>
<dbReference type="SMART" id="SM01371">
    <property type="entry name" value="TFIIA"/>
    <property type="match status" value="1"/>
</dbReference>
<keyword evidence="3" id="KW-0804">Transcription</keyword>
<dbReference type="OrthoDB" id="6275927at2759"/>
<sequence length="184" mass="20758">MESLAESKIPLEIIKLSRGSTLFSMFAMTEKLKPETPPPSTSEMRQLIAAARFLGSAAAAAAAASKGHMRRWWMGGERDSREVVLREKWAAVEMSTALAAAQTAIDDDDDLDDGDQAKDLNTSHLVLAQFDKVTRTKSRWKCTLKDGIMHINNKDILFNKVRFAFRKEFDQFWFICSSLTKLRI</sequence>
<keyword evidence="4" id="KW-0539">Nucleus</keyword>
<evidence type="ECO:0000256" key="2">
    <source>
        <dbReference type="ARBA" id="ARBA00010059"/>
    </source>
</evidence>
<evidence type="ECO:0000256" key="1">
    <source>
        <dbReference type="ARBA" id="ARBA00004123"/>
    </source>
</evidence>
<dbReference type="PANTHER" id="PTHR12694">
    <property type="entry name" value="TRANSCRIPTION INITIATION FACTOR IIA SUBUNIT 1"/>
    <property type="match status" value="1"/>
</dbReference>
<dbReference type="GO" id="GO:0006367">
    <property type="term" value="P:transcription initiation at RNA polymerase II promoter"/>
    <property type="evidence" value="ECO:0007669"/>
    <property type="project" value="InterPro"/>
</dbReference>
<dbReference type="SUPFAM" id="SSF50784">
    <property type="entry name" value="Transcription factor IIA (TFIIA), beta-barrel domain"/>
    <property type="match status" value="1"/>
</dbReference>
<dbReference type="CDD" id="cd07976">
    <property type="entry name" value="TFIIA_alpha_beta_like"/>
    <property type="match status" value="1"/>
</dbReference>
<dbReference type="Proteomes" id="UP000325081">
    <property type="component" value="Unassembled WGS sequence"/>
</dbReference>
<dbReference type="InterPro" id="IPR009088">
    <property type="entry name" value="TFIIA_b-brl"/>
</dbReference>
<organism evidence="5 6">
    <name type="scientific">Striga asiatica</name>
    <name type="common">Asiatic witchweed</name>
    <name type="synonym">Buchnera asiatica</name>
    <dbReference type="NCBI Taxonomy" id="4170"/>
    <lineage>
        <taxon>Eukaryota</taxon>
        <taxon>Viridiplantae</taxon>
        <taxon>Streptophyta</taxon>
        <taxon>Embryophyta</taxon>
        <taxon>Tracheophyta</taxon>
        <taxon>Spermatophyta</taxon>
        <taxon>Magnoliopsida</taxon>
        <taxon>eudicotyledons</taxon>
        <taxon>Gunneridae</taxon>
        <taxon>Pentapetalae</taxon>
        <taxon>asterids</taxon>
        <taxon>lamiids</taxon>
        <taxon>Lamiales</taxon>
        <taxon>Orobanchaceae</taxon>
        <taxon>Buchnereae</taxon>
        <taxon>Striga</taxon>
    </lineage>
</organism>
<evidence type="ECO:0000256" key="4">
    <source>
        <dbReference type="ARBA" id="ARBA00023242"/>
    </source>
</evidence>
<gene>
    <name evidence="5" type="ORF">STAS_14317</name>
</gene>
<protein>
    <submittedName>
        <fullName evidence="5">Transcription factor IIA large subunit family protein</fullName>
    </submittedName>
</protein>
<proteinExistence type="inferred from homology"/>
<dbReference type="GO" id="GO:0005672">
    <property type="term" value="C:transcription factor TFIIA complex"/>
    <property type="evidence" value="ECO:0007669"/>
    <property type="project" value="InterPro"/>
</dbReference>
<evidence type="ECO:0000313" key="6">
    <source>
        <dbReference type="Proteomes" id="UP000325081"/>
    </source>
</evidence>
<comment type="caution">
    <text evidence="5">The sequence shown here is derived from an EMBL/GenBank/DDBJ whole genome shotgun (WGS) entry which is preliminary data.</text>
</comment>
<evidence type="ECO:0000313" key="5">
    <source>
        <dbReference type="EMBL" id="GER37891.1"/>
    </source>
</evidence>